<reference evidence="1" key="1">
    <citation type="submission" date="2019-06" db="EMBL/GenBank/DDBJ databases">
        <authorList>
            <person name="Zheng W."/>
        </authorList>
    </citation>
    <scope>NUCLEOTIDE SEQUENCE</scope>
    <source>
        <strain evidence="1">QDHG01</strain>
    </source>
</reference>
<evidence type="ECO:0000313" key="2">
    <source>
        <dbReference type="Proteomes" id="UP000785679"/>
    </source>
</evidence>
<protein>
    <submittedName>
        <fullName evidence="1">Uncharacterized protein</fullName>
    </submittedName>
</protein>
<proteinExistence type="predicted"/>
<sequence length="96" mass="11042">MNFNQIFRNQLKVVSWYRNKSHKQPPIGQILVFQEFSCLSITVYHVQNKHFKCSLGFASLLGKIVQPSNSHISLFQSLPIALLSLLTLQILKKSKE</sequence>
<dbReference type="AlphaFoldDB" id="A0A8J8T453"/>
<gene>
    <name evidence="1" type="ORF">FGO68_gene795</name>
</gene>
<accession>A0A8J8T453</accession>
<comment type="caution">
    <text evidence="1">The sequence shown here is derived from an EMBL/GenBank/DDBJ whole genome shotgun (WGS) entry which is preliminary data.</text>
</comment>
<dbReference type="Proteomes" id="UP000785679">
    <property type="component" value="Unassembled WGS sequence"/>
</dbReference>
<keyword evidence="2" id="KW-1185">Reference proteome</keyword>
<name>A0A8J8T453_HALGN</name>
<dbReference type="EMBL" id="RRYP01006010">
    <property type="protein sequence ID" value="TNV81559.1"/>
    <property type="molecule type" value="Genomic_DNA"/>
</dbReference>
<evidence type="ECO:0000313" key="1">
    <source>
        <dbReference type="EMBL" id="TNV81559.1"/>
    </source>
</evidence>
<organism evidence="1 2">
    <name type="scientific">Halteria grandinella</name>
    <dbReference type="NCBI Taxonomy" id="5974"/>
    <lineage>
        <taxon>Eukaryota</taxon>
        <taxon>Sar</taxon>
        <taxon>Alveolata</taxon>
        <taxon>Ciliophora</taxon>
        <taxon>Intramacronucleata</taxon>
        <taxon>Spirotrichea</taxon>
        <taxon>Stichotrichia</taxon>
        <taxon>Sporadotrichida</taxon>
        <taxon>Halteriidae</taxon>
        <taxon>Halteria</taxon>
    </lineage>
</organism>